<keyword evidence="12" id="KW-1185">Reference proteome</keyword>
<dbReference type="PROSITE" id="PS52002">
    <property type="entry name" value="SM"/>
    <property type="match status" value="1"/>
</dbReference>
<keyword evidence="3" id="KW-0507">mRNA processing</keyword>
<dbReference type="GO" id="GO:0003723">
    <property type="term" value="F:RNA binding"/>
    <property type="evidence" value="ECO:0007669"/>
    <property type="project" value="UniProtKB-KW"/>
</dbReference>
<dbReference type="GO" id="GO:0000398">
    <property type="term" value="P:mRNA splicing, via spliceosome"/>
    <property type="evidence" value="ECO:0007669"/>
    <property type="project" value="InterPro"/>
</dbReference>
<keyword evidence="8" id="KW-0687">Ribonucleoprotein</keyword>
<dbReference type="InterPro" id="IPR044641">
    <property type="entry name" value="Lsm7/SmG-like"/>
</dbReference>
<dbReference type="Pfam" id="PF11913">
    <property type="entry name" value="DUF3431"/>
    <property type="match status" value="1"/>
</dbReference>
<dbReference type="InterPro" id="IPR010920">
    <property type="entry name" value="LSM_dom_sf"/>
</dbReference>
<dbReference type="GO" id="GO:0071004">
    <property type="term" value="C:U2-type prespliceosome"/>
    <property type="evidence" value="ECO:0007669"/>
    <property type="project" value="TreeGrafter"/>
</dbReference>
<dbReference type="InterPro" id="IPR047575">
    <property type="entry name" value="Sm"/>
</dbReference>
<dbReference type="InterPro" id="IPR017132">
    <property type="entry name" value="Lsm7"/>
</dbReference>
<evidence type="ECO:0000313" key="12">
    <source>
        <dbReference type="Proteomes" id="UP000601435"/>
    </source>
</evidence>
<evidence type="ECO:0000256" key="9">
    <source>
        <dbReference type="SAM" id="MobiDB-lite"/>
    </source>
</evidence>
<evidence type="ECO:0000256" key="3">
    <source>
        <dbReference type="ARBA" id="ARBA00022664"/>
    </source>
</evidence>
<evidence type="ECO:0000256" key="8">
    <source>
        <dbReference type="ARBA" id="ARBA00023274"/>
    </source>
</evidence>
<keyword evidence="6" id="KW-0508">mRNA splicing</keyword>
<evidence type="ECO:0000256" key="7">
    <source>
        <dbReference type="ARBA" id="ARBA00023242"/>
    </source>
</evidence>
<feature type="domain" description="Sm" evidence="10">
    <location>
        <begin position="2586"/>
        <end position="2666"/>
    </location>
</feature>
<feature type="compositionally biased region" description="Polar residues" evidence="9">
    <location>
        <begin position="941"/>
        <end position="961"/>
    </location>
</feature>
<reference evidence="11" key="1">
    <citation type="submission" date="2021-02" db="EMBL/GenBank/DDBJ databases">
        <authorList>
            <person name="Dougan E. K."/>
            <person name="Rhodes N."/>
            <person name="Thang M."/>
            <person name="Chan C."/>
        </authorList>
    </citation>
    <scope>NUCLEOTIDE SEQUENCE</scope>
</reference>
<comment type="similarity">
    <text evidence="2">Belongs to the snRNP Sm proteins family.</text>
</comment>
<accession>A0A813CA27</accession>
<gene>
    <name evidence="11" type="primary">Lsm7</name>
    <name evidence="11" type="ORF">SNEC2469_LOCUS33967</name>
</gene>
<name>A0A813CA27_9DINO</name>
<evidence type="ECO:0000256" key="6">
    <source>
        <dbReference type="ARBA" id="ARBA00023187"/>
    </source>
</evidence>
<dbReference type="InterPro" id="IPR021838">
    <property type="entry name" value="DUF3431"/>
</dbReference>
<dbReference type="GO" id="GO:0097526">
    <property type="term" value="C:spliceosomal tri-snRNP complex"/>
    <property type="evidence" value="ECO:0007669"/>
    <property type="project" value="TreeGrafter"/>
</dbReference>
<dbReference type="GO" id="GO:0005688">
    <property type="term" value="C:U6 snRNP"/>
    <property type="evidence" value="ECO:0007669"/>
    <property type="project" value="TreeGrafter"/>
</dbReference>
<evidence type="ECO:0000313" key="11">
    <source>
        <dbReference type="EMBL" id="CAE7940638.1"/>
    </source>
</evidence>
<keyword evidence="4" id="KW-0747">Spliceosome</keyword>
<dbReference type="GO" id="GO:0000956">
    <property type="term" value="P:nuclear-transcribed mRNA catabolic process"/>
    <property type="evidence" value="ECO:0007669"/>
    <property type="project" value="InterPro"/>
</dbReference>
<dbReference type="Gene3D" id="2.30.30.100">
    <property type="match status" value="1"/>
</dbReference>
<dbReference type="SMART" id="SM00651">
    <property type="entry name" value="Sm"/>
    <property type="match status" value="1"/>
</dbReference>
<dbReference type="PANTHER" id="PTHR10553:SF5">
    <property type="entry name" value="U6 SNRNA-ASSOCIATED SM-LIKE PROTEIN LSM7"/>
    <property type="match status" value="1"/>
</dbReference>
<dbReference type="InterPro" id="IPR001163">
    <property type="entry name" value="Sm_dom_euk/arc"/>
</dbReference>
<dbReference type="GO" id="GO:1990726">
    <property type="term" value="C:Lsm1-7-Pat1 complex"/>
    <property type="evidence" value="ECO:0007669"/>
    <property type="project" value="TreeGrafter"/>
</dbReference>
<keyword evidence="7" id="KW-0539">Nucleus</keyword>
<proteinExistence type="inferred from homology"/>
<evidence type="ECO:0000256" key="4">
    <source>
        <dbReference type="ARBA" id="ARBA00022728"/>
    </source>
</evidence>
<dbReference type="CDD" id="cd01729">
    <property type="entry name" value="LSm7"/>
    <property type="match status" value="1"/>
</dbReference>
<dbReference type="SUPFAM" id="SSF50182">
    <property type="entry name" value="Sm-like ribonucleoproteins"/>
    <property type="match status" value="1"/>
</dbReference>
<sequence>MLGSSLVASDCTSLESFLPLKRLGLLLLPKQFARTGLLLTPCGTARLGSGPAVPDLVGLGAACDFGTPETPLMARSLARLCAALPTIGTEGKKPEQQQRMGVNGILCDASEPFAPSCVRSCLSVVEQNGAADTGRTGPRAIPLPLEVFVLDPAFLNSPLLPQSLARLDARSEWHMRGTCQLVEGWAFLPLRWEAHEPTFFQRCLLVPVWLLPGYSHSFLRVFADQERINTLLRFWRWDTLEALCLFEPLLDLRPWFLFWVLSDQSPGSAVAVPGIGRLEQISVLDFTNSELPLLPQGLAHPDFFLLAMGLARPGSAAVAPDSTSAGSSVLLTTELNRLNRENLHARNYLCWWLVWRGRGRYHQLVTSDIQDRHPRHAPWGTQTSLSLHLAWSVIGIMSAESPLLARSLARLETAPMALDLVQAGSSEKRSLFRCDFAVSALDFSSLGSCTPPRICACLGSLPPIWGAASMGPFLSVPDSVNPGSTLLLRTLSQLELLPPPLDPAHAEATLSLRASTRTEASAPTCNCCHSGVFPLLRSYARSGFPVFASDLCEVGSSTPVRSFLQPDSGTSASDAAFTESTLSVRSLQHAGSAIPMADVAQAGLPTAARALARTEAFLLTFGLHRLELSMAVCDLCLIGSSSFIQRLACSGFRTLIQDRTEPDMSMPASDFSDLPFLPLRCFSRVGSPILALGFSTPGSLPSALDSLHLGSSTSLKNMAQLSLTLSLPDSATPEASPPTQCPFRFDLLPSLTGRFVQKDGVWNVGDSLLVTSSTRPDPALLVPCFARSGSTLLVSDNVLAGLLPFMHSFCRCSSGLLIMGHSRLEASAVLLDPANAGAFVPLRQFAHMDSALPSMGVARMDLPILLLDHALAGVLLPAQQLGCLGLSVFACSFARAGFLSPFLEWSLLELLSIARNFACPGLPSPALQVLLPGLPMFSRSIAQSEPSPSTNTISRTESTLPLSDRAEADAPPPARSLGRLDSRLSASGLSCTGTSHPALDLLHLDASPSPQRAARPDPYMPVFGHVCSGPTALPCDRGCPATSMFLRSASKSDAAAPSVEMVSLETPASVKTSAKLGLATFVVFRARCGAFLTTLDVVQLEFLLPVHSFACPAFCSFVLDFAEFDAPVSARAPTRPASPTMTIGMVCMELSFPLPDLVPLSASMPAHGLVCSDLVLPVPDPVSSEPAVLVRQTGRRSSSLPISCAARLAVSASTLDFLGTELFSSLQNHACPELRLSLMSWLAVGPASSSRPALHPGSFFPAYTSMQPGEFLLVLDHAFLGSLMSVRSFAKLGLAPLPLDTAQTGLLPPVRNKLQSGFISSAAGRMCSDDALFVFLFPETGLLLFVRQFIWPDLSMPAMGRRLRSAMPALDLSFFGSAMFLQNALCAGTSPPLPGRGRTDNAVSAPDNVCSESELTPAMDSLHIGSVMPSQIRCTRIGIRISRSIHASSLLCLPGDPLVSLLGLRSGTALSAPDLLHSEAVSFLRSFAHPELPLPAFEAFRLDPILLLQASSQVGSLLLVLGASRLGSLMLAPKIGNLEVSSPAKTPMHPELFMSTLGVACQHALSVLDFLHPELFLLPRSPACTGFVPPVASLAQADASLPLRAPSRADAPPVPCGLLRLDQSLAVPSYGFSESSSSLRRLAWPDFPALVLGGIRLGAPPLTCDSWATGPSLPARSLLHSGQFLELEKLKRWSIISLELSDFYRGDVPLPLRDLARPGSALPSFGGARLELSTSTPDLQELGSAPTLRSFVCSELATSIGGLHRSGPSPLVSDLLHLESTLPPRSCARLGPAAAIFNFGAPGSLPPSQGCTRMGSFALALGTLRLGLQPLALKLAATGSALLLRESSRPEASLLVSASAQPEISLLLRSLACLDVPASMLQSSRFEFSLIAMDFLHLGAPALLQSLCKLEPVPFVSDSACTGLPPSSRHPARVGLLLSLLACTRTGSPLAVPDVIGFGLALLLRSTAHPASSLSFCRSFQPEPLPLVSDFSFLGPPLLLQSPGRSGPAMLPCKVSHFESSVPVLDSLHLASFLSLRSSLKAGHALSLDVKRVDLGVFVLGSKALDPAPSTRGLARLGLLLSACGMSCLDFFMFVADFLQPGAAPSLRSVARTDFAPPASDVFLGSSPILQSFACATNALLTRADFIAVRYGMHQFHVVCSGCLESRVATACSFCAAFGSLDVHLRSRSLSFVHFGPSTATRSLACFASSLSTFFPGGYLGFIPRSPFSARAFAWTGASSTLMSTARSGTSMSASDLLGLDSPLLVQSLSRSSFALAVFSASCLGSSLSSRGAAHAGSPPSLSGLVRLSSPMFVRDSVCIAPSAQLQLPVWTISWDTGTSELQFKTGSTKVMAVSASGGSLHGTWASESIISASDSHLKREVLPLYRSLLEKREQNRAGAGSEEREDISASSLLRLLVPDGSSDPLNFKLEATDESLRSLPGVVRQMPNQGGRLGISHQDLLAVITLAAKERERRLQVLEAQEEAEIAQQEEQNGLIQGRLIPAAAISALQPSGTAYKAVYIAEVPKKQETHEISIQVKGGTEPQSMQLRPPPAGQGAVSVPVIPAASTGVRFQADSGMSKKESGKSVLDLERYLNQPVKVKFSGGREVKGILKGHDAVANLVLDDVQEYLRDPEDPYKVSDETRSLGLVVARGTSVMLICPVDGTEEIANPFAGRGRLRDDPDSLRESPGCAADCHAQQNHVIQPCPSGAGGMQSLSLAALASAAAEAPPGAVPSSGTESWYADYELRYRPEDAGAEPLPWRISAWQFQENILDFHRAGRPPLNAAHFVVMTLAGESQQILLECPGLLWTATLLVAEARLSAGACLEADSLVRRLWGWMSQSHAAFEDSSPWSEEAMRRLLLLAPGWGLEASAHRFLQAQHFCPNTAPRTVLQRCGAAKLDVVVAFCREDLSWLMDFADARLWLYSKCPEPDLAALDKLGLPCVTLEQLPNLGMESLAYATHLERRHEGYAEYTMFLQGEPFQHAPRPLLGDILAAIHAGIYNVPFLHLNLRRFLAGSSWCLRDLYVRLFEAEVPEVFGSYCCSQFVVRSDRLHQSRSFYQRIKRILLGEMPLACAQDVKYDPRPGIAISALFEHLWHVIFGEPAVLPVRRSNRELPLFAQLDVGEGELPDFFA</sequence>
<dbReference type="GO" id="GO:0071013">
    <property type="term" value="C:catalytic step 2 spliceosome"/>
    <property type="evidence" value="ECO:0007669"/>
    <property type="project" value="TreeGrafter"/>
</dbReference>
<dbReference type="PANTHER" id="PTHR10553">
    <property type="entry name" value="SMALL NUCLEAR RIBONUCLEOPROTEIN"/>
    <property type="match status" value="1"/>
</dbReference>
<dbReference type="OrthoDB" id="2146at2759"/>
<protein>
    <submittedName>
        <fullName evidence="11">Lsm7 protein</fullName>
    </submittedName>
</protein>
<keyword evidence="5" id="KW-0694">RNA-binding</keyword>
<evidence type="ECO:0000256" key="2">
    <source>
        <dbReference type="ARBA" id="ARBA00006850"/>
    </source>
</evidence>
<evidence type="ECO:0000256" key="5">
    <source>
        <dbReference type="ARBA" id="ARBA00022884"/>
    </source>
</evidence>
<dbReference type="EMBL" id="CAJNJA010091918">
    <property type="protein sequence ID" value="CAE7940638.1"/>
    <property type="molecule type" value="Genomic_DNA"/>
</dbReference>
<dbReference type="GO" id="GO:0005689">
    <property type="term" value="C:U12-type spliceosomal complex"/>
    <property type="evidence" value="ECO:0007669"/>
    <property type="project" value="TreeGrafter"/>
</dbReference>
<feature type="region of interest" description="Disordered" evidence="9">
    <location>
        <begin position="941"/>
        <end position="979"/>
    </location>
</feature>
<comment type="subcellular location">
    <subcellularLocation>
        <location evidence="1">Nucleus</location>
    </subcellularLocation>
</comment>
<dbReference type="Proteomes" id="UP000601435">
    <property type="component" value="Unassembled WGS sequence"/>
</dbReference>
<dbReference type="Pfam" id="PF01423">
    <property type="entry name" value="LSM"/>
    <property type="match status" value="1"/>
</dbReference>
<evidence type="ECO:0000256" key="1">
    <source>
        <dbReference type="ARBA" id="ARBA00004123"/>
    </source>
</evidence>
<comment type="caution">
    <text evidence="11">The sequence shown here is derived from an EMBL/GenBank/DDBJ whole genome shotgun (WGS) entry which is preliminary data.</text>
</comment>
<evidence type="ECO:0000259" key="10">
    <source>
        <dbReference type="PROSITE" id="PS52002"/>
    </source>
</evidence>
<organism evidence="11 12">
    <name type="scientific">Symbiodinium necroappetens</name>
    <dbReference type="NCBI Taxonomy" id="1628268"/>
    <lineage>
        <taxon>Eukaryota</taxon>
        <taxon>Sar</taxon>
        <taxon>Alveolata</taxon>
        <taxon>Dinophyceae</taxon>
        <taxon>Suessiales</taxon>
        <taxon>Symbiodiniaceae</taxon>
        <taxon>Symbiodinium</taxon>
    </lineage>
</organism>